<name>A0AAN9XR74_PSOTE</name>
<accession>A0AAN9XR74</accession>
<evidence type="ECO:0000313" key="3">
    <source>
        <dbReference type="Proteomes" id="UP001386955"/>
    </source>
</evidence>
<gene>
    <name evidence="2" type="ORF">VNO78_06165</name>
</gene>
<reference evidence="2 3" key="1">
    <citation type="submission" date="2024-01" db="EMBL/GenBank/DDBJ databases">
        <title>The genomes of 5 underutilized Papilionoideae crops provide insights into root nodulation and disease resistanc.</title>
        <authorList>
            <person name="Jiang F."/>
        </authorList>
    </citation>
    <scope>NUCLEOTIDE SEQUENCE [LARGE SCALE GENOMIC DNA]</scope>
    <source>
        <strain evidence="2">DUOXIRENSHENG_FW03</strain>
        <tissue evidence="2">Leaves</tissue>
    </source>
</reference>
<comment type="caution">
    <text evidence="2">The sequence shown here is derived from an EMBL/GenBank/DDBJ whole genome shotgun (WGS) entry which is preliminary data.</text>
</comment>
<dbReference type="AlphaFoldDB" id="A0AAN9XR74"/>
<feature type="compositionally biased region" description="Acidic residues" evidence="1">
    <location>
        <begin position="451"/>
        <end position="473"/>
    </location>
</feature>
<feature type="region of interest" description="Disordered" evidence="1">
    <location>
        <begin position="313"/>
        <end position="356"/>
    </location>
</feature>
<feature type="compositionally biased region" description="Polar residues" evidence="1">
    <location>
        <begin position="17"/>
        <end position="28"/>
    </location>
</feature>
<organism evidence="2 3">
    <name type="scientific">Psophocarpus tetragonolobus</name>
    <name type="common">Winged bean</name>
    <name type="synonym">Dolichos tetragonolobus</name>
    <dbReference type="NCBI Taxonomy" id="3891"/>
    <lineage>
        <taxon>Eukaryota</taxon>
        <taxon>Viridiplantae</taxon>
        <taxon>Streptophyta</taxon>
        <taxon>Embryophyta</taxon>
        <taxon>Tracheophyta</taxon>
        <taxon>Spermatophyta</taxon>
        <taxon>Magnoliopsida</taxon>
        <taxon>eudicotyledons</taxon>
        <taxon>Gunneridae</taxon>
        <taxon>Pentapetalae</taxon>
        <taxon>rosids</taxon>
        <taxon>fabids</taxon>
        <taxon>Fabales</taxon>
        <taxon>Fabaceae</taxon>
        <taxon>Papilionoideae</taxon>
        <taxon>50 kb inversion clade</taxon>
        <taxon>NPAAA clade</taxon>
        <taxon>indigoferoid/millettioid clade</taxon>
        <taxon>Phaseoleae</taxon>
        <taxon>Psophocarpus</taxon>
    </lineage>
</organism>
<dbReference type="EMBL" id="JAYMYS010000002">
    <property type="protein sequence ID" value="KAK7405025.1"/>
    <property type="molecule type" value="Genomic_DNA"/>
</dbReference>
<evidence type="ECO:0000256" key="1">
    <source>
        <dbReference type="SAM" id="MobiDB-lite"/>
    </source>
</evidence>
<feature type="region of interest" description="Disordered" evidence="1">
    <location>
        <begin position="543"/>
        <end position="573"/>
    </location>
</feature>
<sequence length="787" mass="89228">MTNPIQEETTEIPDETLNPNSTTQQCQEEQPHPDPQSPETLTLPDPHPTSPNPNPNPNPDQDSIMQDPISTLIVDDTESDVPTGAAGGGGGGATTTARRTFKRKKMGPKRTAQERKFREKLQVLVETLKPIPFTPSKALDFEKHQGLLQRLGLWDFVHIEFDSPLRSDLLAQLIASYVQNNRCSYVNGVRILVNRADLGRALKLPKKSVGGATSTAVSTDSVDLEESIAFVEELVYTWMVLHGDASIMPSDVLGWLNLIKEGNFEKVDWAGLIWVMMERELKAPQLDSCYYASHLQQLIKAQHEELLEAGVEVVEEENEGKEEVEEEEEEEDEGMKDEVDGSGDVKMGEADEGQVQEMEEHRIELSLGQDNNVERVEVDKEQQGAEEQQGGEDQHRGEEQMMDVSAFDQSKEEELPGMWLFNQKNCEEEPFLRPCRDSDVKGVECEQVKEDDGEDEQEQEEVEEEEEEDDEGEHEGGFHLSPKCIPMEGMTTGNGGLIQVMEAAQMPFGSGIDLRDNPMGDFLSARDEPQIISGSSLFGNGHKRDNLGLDNHNSHHSLNGSNKRLRSDSPWNSKPMDFETCMEQVEHWMGKARMMYATKDQACEESSMNQQLLINELQKRDDMIDILHKAKTEETQKRQMEAYRFEKELHMMQSLVDGYRKALKETRKAFTEYRLRCPQADEPLYKDLPGSGGLVLTAVEVERERLKKEAEERAQLREFMLDFEKKSTDFESTWFAKFEGHMSRVETLSKRILVLEDQVKQLNEANMNRKVSEPIKCGPTTEGETVE</sequence>
<feature type="region of interest" description="Disordered" evidence="1">
    <location>
        <begin position="378"/>
        <end position="398"/>
    </location>
</feature>
<feature type="compositionally biased region" description="Acidic residues" evidence="1">
    <location>
        <begin position="313"/>
        <end position="335"/>
    </location>
</feature>
<feature type="compositionally biased region" description="Low complexity" evidence="1">
    <location>
        <begin position="548"/>
        <end position="562"/>
    </location>
</feature>
<protein>
    <submittedName>
        <fullName evidence="2">Uncharacterized protein</fullName>
    </submittedName>
</protein>
<evidence type="ECO:0000313" key="2">
    <source>
        <dbReference type="EMBL" id="KAK7405025.1"/>
    </source>
</evidence>
<feature type="region of interest" description="Disordered" evidence="1">
    <location>
        <begin position="1"/>
        <end position="65"/>
    </location>
</feature>
<dbReference type="PANTHER" id="PTHR35120:SF2">
    <property type="entry name" value="AMINOTRANSFERASE-LIKE PLANT MOBILE DOMAIN-CONTAINING PROTEIN"/>
    <property type="match status" value="1"/>
</dbReference>
<feature type="compositionally biased region" description="Pro residues" evidence="1">
    <location>
        <begin position="45"/>
        <end position="58"/>
    </location>
</feature>
<proteinExistence type="predicted"/>
<feature type="region of interest" description="Disordered" evidence="1">
    <location>
        <begin position="442"/>
        <end position="486"/>
    </location>
</feature>
<dbReference type="PANTHER" id="PTHR35120">
    <property type="entry name" value="HISTONE ACETYLTRANSFERASE KAT6B-LIKE"/>
    <property type="match status" value="1"/>
</dbReference>
<keyword evidence="3" id="KW-1185">Reference proteome</keyword>
<dbReference type="Proteomes" id="UP001386955">
    <property type="component" value="Unassembled WGS sequence"/>
</dbReference>